<dbReference type="Proteomes" id="UP000215914">
    <property type="component" value="Unassembled WGS sequence"/>
</dbReference>
<feature type="region of interest" description="Disordered" evidence="1">
    <location>
        <begin position="108"/>
        <end position="130"/>
    </location>
</feature>
<protein>
    <submittedName>
        <fullName evidence="2">Uncharacterized protein</fullName>
    </submittedName>
</protein>
<dbReference type="EMBL" id="MNCJ02000319">
    <property type="protein sequence ID" value="KAF5808240.1"/>
    <property type="molecule type" value="Genomic_DNA"/>
</dbReference>
<proteinExistence type="predicted"/>
<evidence type="ECO:0000313" key="3">
    <source>
        <dbReference type="Proteomes" id="UP000215914"/>
    </source>
</evidence>
<keyword evidence="3" id="KW-1185">Reference proteome</keyword>
<gene>
    <name evidence="2" type="ORF">HanXRQr2_Chr04g0143151</name>
</gene>
<accession>A0A9K3J5D8</accession>
<evidence type="ECO:0000313" key="2">
    <source>
        <dbReference type="EMBL" id="KAF5808240.1"/>
    </source>
</evidence>
<reference evidence="2" key="2">
    <citation type="submission" date="2020-06" db="EMBL/GenBank/DDBJ databases">
        <title>Helianthus annuus Genome sequencing and assembly Release 2.</title>
        <authorList>
            <person name="Gouzy J."/>
            <person name="Langlade N."/>
            <person name="Munos S."/>
        </authorList>
    </citation>
    <scope>NUCLEOTIDE SEQUENCE</scope>
    <source>
        <tissue evidence="2">Leaves</tissue>
    </source>
</reference>
<sequence>MELFLMLSKGKIPFTIVSIDTCDIGNVEITNNSHGYSNIPTSALLISQVSILTIVNGILPFVNIKNNSVGPLAEDLLNSVGPLATSVLSRTEPSRIHKVHQQTPLQVSMSSDTLRPMRRDPPLQLAWSAP</sequence>
<name>A0A9K3J5D8_HELAN</name>
<comment type="caution">
    <text evidence="2">The sequence shown here is derived from an EMBL/GenBank/DDBJ whole genome shotgun (WGS) entry which is preliminary data.</text>
</comment>
<evidence type="ECO:0000256" key="1">
    <source>
        <dbReference type="SAM" id="MobiDB-lite"/>
    </source>
</evidence>
<organism evidence="2 3">
    <name type="scientific">Helianthus annuus</name>
    <name type="common">Common sunflower</name>
    <dbReference type="NCBI Taxonomy" id="4232"/>
    <lineage>
        <taxon>Eukaryota</taxon>
        <taxon>Viridiplantae</taxon>
        <taxon>Streptophyta</taxon>
        <taxon>Embryophyta</taxon>
        <taxon>Tracheophyta</taxon>
        <taxon>Spermatophyta</taxon>
        <taxon>Magnoliopsida</taxon>
        <taxon>eudicotyledons</taxon>
        <taxon>Gunneridae</taxon>
        <taxon>Pentapetalae</taxon>
        <taxon>asterids</taxon>
        <taxon>campanulids</taxon>
        <taxon>Asterales</taxon>
        <taxon>Asteraceae</taxon>
        <taxon>Asteroideae</taxon>
        <taxon>Heliantheae alliance</taxon>
        <taxon>Heliantheae</taxon>
        <taxon>Helianthus</taxon>
    </lineage>
</organism>
<dbReference type="AlphaFoldDB" id="A0A9K3J5D8"/>
<reference evidence="2" key="1">
    <citation type="journal article" date="2017" name="Nature">
        <title>The sunflower genome provides insights into oil metabolism, flowering and Asterid evolution.</title>
        <authorList>
            <person name="Badouin H."/>
            <person name="Gouzy J."/>
            <person name="Grassa C.J."/>
            <person name="Murat F."/>
            <person name="Staton S.E."/>
            <person name="Cottret L."/>
            <person name="Lelandais-Briere C."/>
            <person name="Owens G.L."/>
            <person name="Carrere S."/>
            <person name="Mayjonade B."/>
            <person name="Legrand L."/>
            <person name="Gill N."/>
            <person name="Kane N.C."/>
            <person name="Bowers J.E."/>
            <person name="Hubner S."/>
            <person name="Bellec A."/>
            <person name="Berard A."/>
            <person name="Berges H."/>
            <person name="Blanchet N."/>
            <person name="Boniface M.C."/>
            <person name="Brunel D."/>
            <person name="Catrice O."/>
            <person name="Chaidir N."/>
            <person name="Claudel C."/>
            <person name="Donnadieu C."/>
            <person name="Faraut T."/>
            <person name="Fievet G."/>
            <person name="Helmstetter N."/>
            <person name="King M."/>
            <person name="Knapp S.J."/>
            <person name="Lai Z."/>
            <person name="Le Paslier M.C."/>
            <person name="Lippi Y."/>
            <person name="Lorenzon L."/>
            <person name="Mandel J.R."/>
            <person name="Marage G."/>
            <person name="Marchand G."/>
            <person name="Marquand E."/>
            <person name="Bret-Mestries E."/>
            <person name="Morien E."/>
            <person name="Nambeesan S."/>
            <person name="Nguyen T."/>
            <person name="Pegot-Espagnet P."/>
            <person name="Pouilly N."/>
            <person name="Raftis F."/>
            <person name="Sallet E."/>
            <person name="Schiex T."/>
            <person name="Thomas J."/>
            <person name="Vandecasteele C."/>
            <person name="Vares D."/>
            <person name="Vear F."/>
            <person name="Vautrin S."/>
            <person name="Crespi M."/>
            <person name="Mangin B."/>
            <person name="Burke J.M."/>
            <person name="Salse J."/>
            <person name="Munos S."/>
            <person name="Vincourt P."/>
            <person name="Rieseberg L.H."/>
            <person name="Langlade N.B."/>
        </authorList>
    </citation>
    <scope>NUCLEOTIDE SEQUENCE</scope>
    <source>
        <tissue evidence="2">Leaves</tissue>
    </source>
</reference>
<dbReference type="Gramene" id="mRNA:HanXRQr2_Chr04g0143151">
    <property type="protein sequence ID" value="CDS:HanXRQr2_Chr04g0143151.1"/>
    <property type="gene ID" value="HanXRQr2_Chr04g0143151"/>
</dbReference>